<dbReference type="GeneID" id="300118653"/>
<evidence type="ECO:0000259" key="8">
    <source>
        <dbReference type="PROSITE" id="PS52004"/>
    </source>
</evidence>
<dbReference type="GO" id="GO:0006633">
    <property type="term" value="P:fatty acid biosynthetic process"/>
    <property type="evidence" value="ECO:0007669"/>
    <property type="project" value="InterPro"/>
</dbReference>
<keyword evidence="4" id="KW-0045">Antibiotic biosynthesis</keyword>
<dbReference type="SUPFAM" id="SSF56801">
    <property type="entry name" value="Acetyl-CoA synthetase-like"/>
    <property type="match status" value="1"/>
</dbReference>
<dbReference type="InterPro" id="IPR014031">
    <property type="entry name" value="Ketoacyl_synth_C"/>
</dbReference>
<dbReference type="Gene3D" id="1.10.1200.10">
    <property type="entry name" value="ACP-like"/>
    <property type="match status" value="2"/>
</dbReference>
<evidence type="ECO:0000313" key="10">
    <source>
        <dbReference type="Proteomes" id="UP000259636"/>
    </source>
</evidence>
<dbReference type="SUPFAM" id="SSF53901">
    <property type="entry name" value="Thiolase-like"/>
    <property type="match status" value="1"/>
</dbReference>
<proteinExistence type="predicted"/>
<dbReference type="InterPro" id="IPR009081">
    <property type="entry name" value="PP-bd_ACP"/>
</dbReference>
<keyword evidence="3 9" id="KW-0808">Transferase</keyword>
<dbReference type="PANTHER" id="PTHR43775">
    <property type="entry name" value="FATTY ACID SYNTHASE"/>
    <property type="match status" value="1"/>
</dbReference>
<accession>A0A385DLM4</accession>
<keyword evidence="5" id="KW-0511">Multifunctional enzyme</keyword>
<dbReference type="SMART" id="SM01294">
    <property type="entry name" value="PKS_PP_betabranch"/>
    <property type="match status" value="1"/>
</dbReference>
<organism evidence="9 10">
    <name type="scientific">Streptomyces koyangensis</name>
    <dbReference type="NCBI Taxonomy" id="188770"/>
    <lineage>
        <taxon>Bacteria</taxon>
        <taxon>Bacillati</taxon>
        <taxon>Actinomycetota</taxon>
        <taxon>Actinomycetes</taxon>
        <taxon>Kitasatosporales</taxon>
        <taxon>Streptomycetaceae</taxon>
        <taxon>Streptomyces</taxon>
        <taxon>Streptomyces aurantiacus group</taxon>
    </lineage>
</organism>
<protein>
    <submittedName>
        <fullName evidence="9">Acyltransferase domain-containing protein</fullName>
    </submittedName>
</protein>
<evidence type="ECO:0000313" key="9">
    <source>
        <dbReference type="EMBL" id="AXQ58701.1"/>
    </source>
</evidence>
<dbReference type="Pfam" id="PF00501">
    <property type="entry name" value="AMP-binding"/>
    <property type="match status" value="1"/>
</dbReference>
<dbReference type="Gene3D" id="3.30.70.3290">
    <property type="match status" value="1"/>
</dbReference>
<feature type="domain" description="Ketosynthase family 3 (KS3)" evidence="8">
    <location>
        <begin position="666"/>
        <end position="1093"/>
    </location>
</feature>
<dbReference type="Gene3D" id="3.40.50.12780">
    <property type="entry name" value="N-terminal domain of ligase-like"/>
    <property type="match status" value="1"/>
</dbReference>
<evidence type="ECO:0000256" key="5">
    <source>
        <dbReference type="ARBA" id="ARBA00023268"/>
    </source>
</evidence>
<dbReference type="Pfam" id="PF00550">
    <property type="entry name" value="PP-binding"/>
    <property type="match status" value="2"/>
</dbReference>
<keyword evidence="2" id="KW-0597">Phosphoprotein</keyword>
<dbReference type="InterPro" id="IPR016035">
    <property type="entry name" value="Acyl_Trfase/lysoPLipase"/>
</dbReference>
<evidence type="ECO:0000256" key="6">
    <source>
        <dbReference type="ARBA" id="ARBA00023315"/>
    </source>
</evidence>
<name>A0A385DLM4_9ACTN</name>
<dbReference type="FunFam" id="3.40.47.10:FF:000019">
    <property type="entry name" value="Polyketide synthase type I"/>
    <property type="match status" value="1"/>
</dbReference>
<dbReference type="InterPro" id="IPR020841">
    <property type="entry name" value="PKS_Beta-ketoAc_synthase_dom"/>
</dbReference>
<dbReference type="PROSITE" id="PS00606">
    <property type="entry name" value="KS3_1"/>
    <property type="match status" value="1"/>
</dbReference>
<dbReference type="InterPro" id="IPR032821">
    <property type="entry name" value="PKS_assoc"/>
</dbReference>
<dbReference type="Pfam" id="PF00698">
    <property type="entry name" value="Acyl_transf_1"/>
    <property type="match status" value="1"/>
</dbReference>
<dbReference type="KEGG" id="sky:D0C37_31560"/>
<feature type="domain" description="Carrier" evidence="7">
    <location>
        <begin position="1589"/>
        <end position="1666"/>
    </location>
</feature>
<reference evidence="9 10" key="1">
    <citation type="submission" date="2018-08" db="EMBL/GenBank/DDBJ databases">
        <authorList>
            <person name="Ferrada E.E."/>
            <person name="Latorre B.A."/>
        </authorList>
    </citation>
    <scope>NUCLEOTIDE SEQUENCE [LARGE SCALE GENOMIC DNA]</scope>
    <source>
        <strain evidence="9 10">VK-A60T</strain>
    </source>
</reference>
<feature type="domain" description="Carrier" evidence="7">
    <location>
        <begin position="568"/>
        <end position="651"/>
    </location>
</feature>
<dbReference type="InterPro" id="IPR042099">
    <property type="entry name" value="ANL_N_sf"/>
</dbReference>
<dbReference type="Gene3D" id="3.40.366.10">
    <property type="entry name" value="Malonyl-Coenzyme A Acyl Carrier Protein, domain 2"/>
    <property type="match status" value="1"/>
</dbReference>
<dbReference type="InterPro" id="IPR045851">
    <property type="entry name" value="AMP-bd_C_sf"/>
</dbReference>
<dbReference type="Gene3D" id="3.40.47.10">
    <property type="match status" value="1"/>
</dbReference>
<dbReference type="InterPro" id="IPR050091">
    <property type="entry name" value="PKS_NRPS_Biosynth_Enz"/>
</dbReference>
<dbReference type="PROSITE" id="PS50075">
    <property type="entry name" value="CARRIER"/>
    <property type="match status" value="2"/>
</dbReference>
<dbReference type="InterPro" id="IPR016036">
    <property type="entry name" value="Malonyl_transacylase_ACP-bd"/>
</dbReference>
<dbReference type="GO" id="GO:0004312">
    <property type="term" value="F:fatty acid synthase activity"/>
    <property type="evidence" value="ECO:0007669"/>
    <property type="project" value="TreeGrafter"/>
</dbReference>
<dbReference type="Gene3D" id="3.30.300.30">
    <property type="match status" value="1"/>
</dbReference>
<dbReference type="InterPro" id="IPR000873">
    <property type="entry name" value="AMP-dep_synth/lig_dom"/>
</dbReference>
<evidence type="ECO:0000256" key="1">
    <source>
        <dbReference type="ARBA" id="ARBA00022450"/>
    </source>
</evidence>
<dbReference type="InterPro" id="IPR001227">
    <property type="entry name" value="Ac_transferase_dom_sf"/>
</dbReference>
<dbReference type="InterPro" id="IPR036736">
    <property type="entry name" value="ACP-like_sf"/>
</dbReference>
<evidence type="ECO:0000256" key="2">
    <source>
        <dbReference type="ARBA" id="ARBA00022553"/>
    </source>
</evidence>
<dbReference type="Pfam" id="PF16197">
    <property type="entry name" value="KAsynt_C_assoc"/>
    <property type="match status" value="1"/>
</dbReference>
<dbReference type="EMBL" id="CP031742">
    <property type="protein sequence ID" value="AXQ58701.1"/>
    <property type="molecule type" value="Genomic_DNA"/>
</dbReference>
<keyword evidence="1" id="KW-0596">Phosphopantetheine</keyword>
<keyword evidence="6 9" id="KW-0012">Acyltransferase</keyword>
<dbReference type="GO" id="GO:0004315">
    <property type="term" value="F:3-oxoacyl-[acyl-carrier-protein] synthase activity"/>
    <property type="evidence" value="ECO:0007669"/>
    <property type="project" value="InterPro"/>
</dbReference>
<dbReference type="RefSeq" id="WP_117350810.1">
    <property type="nucleotide sequence ID" value="NZ_CP031742.1"/>
</dbReference>
<dbReference type="SUPFAM" id="SSF47336">
    <property type="entry name" value="ACP-like"/>
    <property type="match status" value="2"/>
</dbReference>
<dbReference type="FunFam" id="3.40.366.10:FF:000002">
    <property type="entry name" value="Probable polyketide synthase 2"/>
    <property type="match status" value="1"/>
</dbReference>
<dbReference type="SUPFAM" id="SSF55048">
    <property type="entry name" value="Probable ACP-binding domain of malonyl-CoA ACP transacylase"/>
    <property type="match status" value="1"/>
</dbReference>
<dbReference type="CDD" id="cd00833">
    <property type="entry name" value="PKS"/>
    <property type="match status" value="1"/>
</dbReference>
<evidence type="ECO:0000259" key="7">
    <source>
        <dbReference type="PROSITE" id="PS50075"/>
    </source>
</evidence>
<dbReference type="SMART" id="SM00825">
    <property type="entry name" value="PKS_KS"/>
    <property type="match status" value="1"/>
</dbReference>
<dbReference type="InterPro" id="IPR014043">
    <property type="entry name" value="Acyl_transferase_dom"/>
</dbReference>
<dbReference type="Pfam" id="PF00109">
    <property type="entry name" value="ketoacyl-synt"/>
    <property type="match status" value="1"/>
</dbReference>
<dbReference type="Pfam" id="PF02801">
    <property type="entry name" value="Ketoacyl-synt_C"/>
    <property type="match status" value="1"/>
</dbReference>
<dbReference type="SUPFAM" id="SSF52151">
    <property type="entry name" value="FabD/lysophospholipase-like"/>
    <property type="match status" value="1"/>
</dbReference>
<dbReference type="InterPro" id="IPR014030">
    <property type="entry name" value="Ketoacyl_synth_N"/>
</dbReference>
<dbReference type="InterPro" id="IPR016039">
    <property type="entry name" value="Thiolase-like"/>
</dbReference>
<dbReference type="InterPro" id="IPR020806">
    <property type="entry name" value="PKS_PP-bd"/>
</dbReference>
<dbReference type="Proteomes" id="UP000259636">
    <property type="component" value="Chromosome"/>
</dbReference>
<gene>
    <name evidence="9" type="ORF">D0C37_31560</name>
</gene>
<dbReference type="GO" id="GO:0031177">
    <property type="term" value="F:phosphopantetheine binding"/>
    <property type="evidence" value="ECO:0007669"/>
    <property type="project" value="InterPro"/>
</dbReference>
<dbReference type="SMART" id="SM00827">
    <property type="entry name" value="PKS_AT"/>
    <property type="match status" value="1"/>
</dbReference>
<dbReference type="SMART" id="SM00823">
    <property type="entry name" value="PKS_PP"/>
    <property type="match status" value="2"/>
</dbReference>
<dbReference type="GO" id="GO:0033068">
    <property type="term" value="P:macrolide biosynthetic process"/>
    <property type="evidence" value="ECO:0007669"/>
    <property type="project" value="UniProtKB-ARBA"/>
</dbReference>
<sequence length="1743" mass="180272">MVPVHAHDYVTDPPGTTGRALDGLTLPRVFAEAVHRGGDAVALVDGEYALTWSAWRTAVDALARGLQESGVGNGDVVALHLPNSWEYLTLHLAAASAGAVTMPVHQGNAPSDVRALLERVRPAAVVLPARTQEGGGPLTGPALREALPGVRAVLVTGDRAGEGTETVTELLERWSGADPLPVEVRPDSPFLLLPSSGTTSARPKICLHSHEGLLTNSRAATEDTADAYAGTLLTACPLTHCFGLQSAYSALFRAGRQVLLSGWDAGRFLELARRERPSVVVAVPAQLHDVVTRVREDADGPGFRPDRVLTAGAALPPALVRDVRETLDTTLVVVWGMSEAGNGTSSLSADAPEVVSRSVGRPTRDAEMRVLDEDGAPCPPGHPGELYYRSPSMFRGYFREPELTRSVVSEDGWLRTGDLASIGEDGLVTFHGRSAELINVGGRKFNAVEIQALLADLPDIGPLAVVAAPDPRLGEYPVLVVTGRPAGAPADGAAPRPHGTVGLDEVTAFLRSLGTAEYKIPLELVALPELPRTPAGKINRRALEQYLAEAAERTAVSPAGGPRPGLRAALELVVTAVAEVLADVPVEDGAPPAAAGPIGPDTTFRAHGLDSVASVRLRNALAEATGLPLPAGLAFDFPTPAALARELAGLSSPAGEESPGLSAHADEPVAIVSMACRLPGGATSPEALWELLRDGVDAVSGFPEDRGWDLDALFGDDPDAPGTSVAREGGFLRDAAHFDAGFFGMSAREALATDPQQRLLLETAWEAVERAGIAPRTLRGSRTGVFTGAMYHDYAAGASDPAGELEGLLPVGTAGGALSGRIAYTLGLSGPALTVDTACSSSLVALHLACRSLRSGESDLALAGGVAVMATPAAFVGFSRLRGLSPDGRCKSFGEGADGAAWSEGAGLLMLERLSDAHRNGHPVLAVIRGSAVNQDGASNGITAPNGPAQRRVVRQALADAGVRAAEVDVVEAHGTGTALGDPIEAEALLDAYGRDRPEGRPLWLGSVKSNMGHTQAAAGAAAVIKMVLALRHDLLPATLHADSPTSRVDWSAGTVKLLTRARDWPREEGRPRRAGVSSFGISGTNAHLVLEEPPAPAAGTERSAGARAAVPLAAVPWLVSAKDVDALRGQAGRLAAHAAAHPEMSARDLAYSLLTTRALHPRTAVLTGGDREALVASAGAFARGEAPGSIGRGPLGPAPGTAFVLTGQGSQRLGMGRGLAAAFPVFDAALREVCALLDPLLERPLTEVMWAAPDSDEAGLLGGTGYAQPALFAFEVALYRLLESWGIVPDRLVGHSVGEIAAAHVAGVLSLPDACALVAARGRLMQALPPGGAMAAVRCSEAEILPLLAERTAEIAVAAVNGPRSVVLSGTEEAVAEAVTKVSAAGHKARRLMVSHAFHSPLMEPVLAEFRATVAGLSFAAPEVPLVSGVTGRPLTAEEARDPDHWVRHARDTVRFADAISHLAEEHTAIYVELGPKAALTPMVEECLGEPEAGDGPAVEPVVRGDADEEQAALTTAVRLHALGLDVEWRAVLPEARAVPLPTYAFQHEAYWLASSGSVVAELPLPGGRAAGTGPGLAERLAGLPDSEAEALVTELVRTELAAVTAGEISGAGSGAAFTELGVTSVTAVELRNRLTAVTGLRLPPTLIFDHPTPAAVVRLIRETLRGGAVPGRRDAVSLVDELEALLVSGTEVDSDTAARLRSLAGRWAPSSTGTAAVASGPLDLDDASDEELFRLMDGGAP</sequence>
<dbReference type="PANTHER" id="PTHR43775:SF51">
    <property type="entry name" value="INACTIVE PHENOLPHTHIOCEROL SYNTHESIS POLYKETIDE SYNTHASE TYPE I PKS1-RELATED"/>
    <property type="match status" value="1"/>
</dbReference>
<evidence type="ECO:0000256" key="4">
    <source>
        <dbReference type="ARBA" id="ARBA00023194"/>
    </source>
</evidence>
<dbReference type="InterPro" id="IPR018201">
    <property type="entry name" value="Ketoacyl_synth_AS"/>
</dbReference>
<dbReference type="PROSITE" id="PS52004">
    <property type="entry name" value="KS3_2"/>
    <property type="match status" value="1"/>
</dbReference>
<evidence type="ECO:0000256" key="3">
    <source>
        <dbReference type="ARBA" id="ARBA00022679"/>
    </source>
</evidence>